<feature type="region of interest" description="Disordered" evidence="1">
    <location>
        <begin position="146"/>
        <end position="191"/>
    </location>
</feature>
<organism evidence="2 3">
    <name type="scientific">Horticoccus luteus</name>
    <dbReference type="NCBI Taxonomy" id="2862869"/>
    <lineage>
        <taxon>Bacteria</taxon>
        <taxon>Pseudomonadati</taxon>
        <taxon>Verrucomicrobiota</taxon>
        <taxon>Opitutia</taxon>
        <taxon>Opitutales</taxon>
        <taxon>Opitutaceae</taxon>
        <taxon>Horticoccus</taxon>
    </lineage>
</organism>
<feature type="compositionally biased region" description="Basic and acidic residues" evidence="1">
    <location>
        <begin position="155"/>
        <end position="164"/>
    </location>
</feature>
<reference evidence="2" key="1">
    <citation type="submission" date="2021-08" db="EMBL/GenBank/DDBJ databases">
        <title>Genome of a novel bacterium of the phylum Verrucomicrobia, Oleiharenicola sp. KSB-15.</title>
        <authorList>
            <person name="Chung J.-H."/>
            <person name="Ahn J.-H."/>
            <person name="Yoon Y."/>
            <person name="Kim D.-Y."/>
            <person name="An S.-H."/>
            <person name="Park I."/>
            <person name="Yeon J."/>
        </authorList>
    </citation>
    <scope>NUCLEOTIDE SEQUENCE</scope>
    <source>
        <strain evidence="2">KSB-15</strain>
    </source>
</reference>
<accession>A0A8F9TXK0</accession>
<dbReference type="AlphaFoldDB" id="A0A8F9TXK0"/>
<protein>
    <submittedName>
        <fullName evidence="2">Uncharacterized protein</fullName>
    </submittedName>
</protein>
<dbReference type="Proteomes" id="UP000825051">
    <property type="component" value="Chromosome"/>
</dbReference>
<evidence type="ECO:0000313" key="2">
    <source>
        <dbReference type="EMBL" id="QYM79382.1"/>
    </source>
</evidence>
<feature type="compositionally biased region" description="Basic and acidic residues" evidence="1">
    <location>
        <begin position="174"/>
        <end position="191"/>
    </location>
</feature>
<dbReference type="RefSeq" id="WP_220163177.1">
    <property type="nucleotide sequence ID" value="NZ_CP080507.1"/>
</dbReference>
<dbReference type="EMBL" id="CP080507">
    <property type="protein sequence ID" value="QYM79382.1"/>
    <property type="molecule type" value="Genomic_DNA"/>
</dbReference>
<dbReference type="KEGG" id="ole:K0B96_01820"/>
<name>A0A8F9TXK0_9BACT</name>
<sequence>MIGCYDFCAHYEWTFGWIEREGGHALVREYWNEAINHDSQRHARELIAREGFAGMQKYWGHTLLEESPSLGFNISRGPEVFRIDFHDCPSRGFLLRNGVKNYRDYCDHCMGWTGPMLREAGYVIDHEHNHRGQCWWEMRPASASGGHAPIGSVAGDKDVRRRPDWAPPGATLDHYVKASDPDDKVPNPEAK</sequence>
<evidence type="ECO:0000313" key="3">
    <source>
        <dbReference type="Proteomes" id="UP000825051"/>
    </source>
</evidence>
<keyword evidence="3" id="KW-1185">Reference proteome</keyword>
<evidence type="ECO:0000256" key="1">
    <source>
        <dbReference type="SAM" id="MobiDB-lite"/>
    </source>
</evidence>
<gene>
    <name evidence="2" type="ORF">K0B96_01820</name>
</gene>
<proteinExistence type="predicted"/>